<feature type="region of interest" description="Disordered" evidence="1">
    <location>
        <begin position="507"/>
        <end position="555"/>
    </location>
</feature>
<feature type="region of interest" description="Disordered" evidence="1">
    <location>
        <begin position="94"/>
        <end position="180"/>
    </location>
</feature>
<feature type="compositionally biased region" description="Low complexity" evidence="1">
    <location>
        <begin position="800"/>
        <end position="809"/>
    </location>
</feature>
<dbReference type="Proteomes" id="UP000747399">
    <property type="component" value="Unassembled WGS sequence"/>
</dbReference>
<keyword evidence="3" id="KW-1185">Reference proteome</keyword>
<dbReference type="AlphaFoldDB" id="A0A8J4BLN6"/>
<feature type="compositionally biased region" description="Low complexity" evidence="1">
    <location>
        <begin position="849"/>
        <end position="862"/>
    </location>
</feature>
<feature type="compositionally biased region" description="Low complexity" evidence="1">
    <location>
        <begin position="467"/>
        <end position="485"/>
    </location>
</feature>
<reference evidence="2" key="1">
    <citation type="journal article" date="2021" name="Proc. Natl. Acad. Sci. U.S.A.">
        <title>Three genomes in the algal genus Volvox reveal the fate of a haploid sex-determining region after a transition to homothallism.</title>
        <authorList>
            <person name="Yamamoto K."/>
            <person name="Hamaji T."/>
            <person name="Kawai-Toyooka H."/>
            <person name="Matsuzaki R."/>
            <person name="Takahashi F."/>
            <person name="Nishimura Y."/>
            <person name="Kawachi M."/>
            <person name="Noguchi H."/>
            <person name="Minakuchi Y."/>
            <person name="Umen J.G."/>
            <person name="Toyoda A."/>
            <person name="Nozaki H."/>
        </authorList>
    </citation>
    <scope>NUCLEOTIDE SEQUENCE</scope>
    <source>
        <strain evidence="2">NIES-3780</strain>
    </source>
</reference>
<feature type="region of interest" description="Disordered" evidence="1">
    <location>
        <begin position="655"/>
        <end position="711"/>
    </location>
</feature>
<accession>A0A8J4BLN6</accession>
<feature type="compositionally biased region" description="Pro residues" evidence="1">
    <location>
        <begin position="836"/>
        <end position="848"/>
    </location>
</feature>
<proteinExistence type="predicted"/>
<evidence type="ECO:0000313" key="3">
    <source>
        <dbReference type="Proteomes" id="UP000747399"/>
    </source>
</evidence>
<feature type="region of interest" description="Disordered" evidence="1">
    <location>
        <begin position="398"/>
        <end position="418"/>
    </location>
</feature>
<dbReference type="EMBL" id="BNCO01000044">
    <property type="protein sequence ID" value="GIL61207.1"/>
    <property type="molecule type" value="Genomic_DNA"/>
</dbReference>
<gene>
    <name evidence="2" type="ORF">Vafri_15609</name>
</gene>
<feature type="region of interest" description="Disordered" evidence="1">
    <location>
        <begin position="463"/>
        <end position="492"/>
    </location>
</feature>
<protein>
    <submittedName>
        <fullName evidence="2">Uncharacterized protein</fullName>
    </submittedName>
</protein>
<organism evidence="2 3">
    <name type="scientific">Volvox africanus</name>
    <dbReference type="NCBI Taxonomy" id="51714"/>
    <lineage>
        <taxon>Eukaryota</taxon>
        <taxon>Viridiplantae</taxon>
        <taxon>Chlorophyta</taxon>
        <taxon>core chlorophytes</taxon>
        <taxon>Chlorophyceae</taxon>
        <taxon>CS clade</taxon>
        <taxon>Chlamydomonadales</taxon>
        <taxon>Volvocaceae</taxon>
        <taxon>Volvox</taxon>
    </lineage>
</organism>
<sequence length="862" mass="88446">MSATTGNAMLQISTAANSFQSLHDCTAGDVLRRARIAHGNRMATLAHVNRVVDERSTSRQRRTSLVRMQFDKSKSSFSVFDDTAYAYAEVSGFTDSDGAEHSDGMSSESDTNESGCQHSTADSSACTSRKNSEAWERCRAQPAGSPAISIGNPASRRSSSQRLLNGSTPGPSPADTKACTDEHVSEDLLLKCTVRFRDPAVEGSGNSGAGNHSQLRAIAPSMLAAAWAEEAPAGSDSAAQASGNTSRDSESPAAFGRSAACDACYNSAVNTLPGSALATLLANSSQTSWRSGVKRVSASGTALPSLRFSSPSLAIGTCESGGEAGTGLKQRPRAAAGGGGAAAVLPRPVLQATAPAAATATYLQLSPSKSCLIPLDQASHVSGGYLGLTKVLPAGMVSPSSTSSVSPSVSPQQLQPSPVGLQEQQLACAQHQAAVLPPRASHPSSNSAAATLPLIAAFTDSAAPTGAHAASPSPIPRPARGASPSHGSSQEIGITGGVASVWRIAAPATSRDPRDVTPNGRSSGTGASSPSTVLSTSWSGGSWPYRPSSSCSNKGASEENLIVCRSGAAFSSRHQRPQGAGPGYSRTGPLLRPPLKELSSTPTAGPAANTSDYAGTSPRPANAPATPAHPPPQSPLTQQPPLGRRSLTLMASPRTAATGEAEAQGPPTFPLQPSLVHHHSSLLPNQQQQRQVQAGCPTQAGATAPALSHPALPQLDCSMRPYSPGAPSPGQLEGNAALVYAGCALASMLRVKHAPGSDNISRATSEQRPRHKSESSSGFFQVPHPHPYPHQQYPYPPGPRAQQQQPANQEAVRQVAATASTAFSLVSGRCTGGTSPPSPSPPPGPLPSSRPQQQQQLHQQQP</sequence>
<evidence type="ECO:0000256" key="1">
    <source>
        <dbReference type="SAM" id="MobiDB-lite"/>
    </source>
</evidence>
<feature type="compositionally biased region" description="Basic and acidic residues" evidence="1">
    <location>
        <begin position="765"/>
        <end position="774"/>
    </location>
</feature>
<feature type="region of interest" description="Disordered" evidence="1">
    <location>
        <begin position="756"/>
        <end position="862"/>
    </location>
</feature>
<feature type="region of interest" description="Disordered" evidence="1">
    <location>
        <begin position="570"/>
        <end position="643"/>
    </location>
</feature>
<feature type="compositionally biased region" description="Basic and acidic residues" evidence="1">
    <location>
        <begin position="130"/>
        <end position="139"/>
    </location>
</feature>
<name>A0A8J4BLN6_9CHLO</name>
<feature type="compositionally biased region" description="Polar residues" evidence="1">
    <location>
        <begin position="104"/>
        <end position="129"/>
    </location>
</feature>
<comment type="caution">
    <text evidence="2">The sequence shown here is derived from an EMBL/GenBank/DDBJ whole genome shotgun (WGS) entry which is preliminary data.</text>
</comment>
<evidence type="ECO:0000313" key="2">
    <source>
        <dbReference type="EMBL" id="GIL61207.1"/>
    </source>
</evidence>
<feature type="compositionally biased region" description="Low complexity" evidence="1">
    <location>
        <begin position="528"/>
        <end position="539"/>
    </location>
</feature>
<feature type="compositionally biased region" description="Polar residues" evidence="1">
    <location>
        <begin position="155"/>
        <end position="169"/>
    </location>
</feature>
<feature type="compositionally biased region" description="Pro residues" evidence="1">
    <location>
        <begin position="784"/>
        <end position="799"/>
    </location>
</feature>
<feature type="compositionally biased region" description="Polar residues" evidence="1">
    <location>
        <begin position="598"/>
        <end position="614"/>
    </location>
</feature>